<dbReference type="Proteomes" id="UP000223606">
    <property type="component" value="Chromosome 1"/>
</dbReference>
<proteinExistence type="predicted"/>
<keyword evidence="2" id="KW-1185">Reference proteome</keyword>
<evidence type="ECO:0000313" key="1">
    <source>
        <dbReference type="EMBL" id="SON56245.1"/>
    </source>
</evidence>
<reference evidence="2" key="1">
    <citation type="submission" date="2017-09" db="EMBL/GenBank/DDBJ databases">
        <title>Genome sequence of Nannocystis excedens DSM 71.</title>
        <authorList>
            <person name="Blom J."/>
        </authorList>
    </citation>
    <scope>NUCLEOTIDE SEQUENCE [LARGE SCALE GENOMIC DNA]</scope>
    <source>
        <strain evidence="2">type strain: E19</strain>
    </source>
</reference>
<dbReference type="AlphaFoldDB" id="A0A2C9D9I8"/>
<protein>
    <submittedName>
        <fullName evidence="1">Uncharacterized protein</fullName>
    </submittedName>
</protein>
<name>A0A2C9D9I8_9HYPH</name>
<accession>A0A2C9D9I8</accession>
<organism evidence="1 2">
    <name type="scientific">Hartmannibacter diazotrophicus</name>
    <dbReference type="NCBI Taxonomy" id="1482074"/>
    <lineage>
        <taxon>Bacteria</taxon>
        <taxon>Pseudomonadati</taxon>
        <taxon>Pseudomonadota</taxon>
        <taxon>Alphaproteobacteria</taxon>
        <taxon>Hyphomicrobiales</taxon>
        <taxon>Pleomorphomonadaceae</taxon>
        <taxon>Hartmannibacter</taxon>
    </lineage>
</organism>
<evidence type="ECO:0000313" key="2">
    <source>
        <dbReference type="Proteomes" id="UP000223606"/>
    </source>
</evidence>
<sequence>MFFDVNLKLKCFDTDAVLNAALAAAEKLQISREMYMRARAASSDDVSFDIKALITLTSPVDACDVTVESIRRCTSTMPMEAPIDILKSIA</sequence>
<gene>
    <name evidence="1" type="ORF">HDIA_2704</name>
</gene>
<dbReference type="KEGG" id="hdi:HDIA_2704"/>
<dbReference type="EMBL" id="LT960614">
    <property type="protein sequence ID" value="SON56245.1"/>
    <property type="molecule type" value="Genomic_DNA"/>
</dbReference>